<accession>D0MVA4</accession>
<dbReference type="VEuPathDB" id="FungiDB:PITG_01346"/>
<evidence type="ECO:0000313" key="1">
    <source>
        <dbReference type="EMBL" id="EEY61100.1"/>
    </source>
</evidence>
<dbReference type="KEGG" id="pif:PITG_01346"/>
<proteinExistence type="predicted"/>
<dbReference type="AlphaFoldDB" id="D0MVA4"/>
<dbReference type="Proteomes" id="UP000006643">
    <property type="component" value="Unassembled WGS sequence"/>
</dbReference>
<gene>
    <name evidence="1" type="ORF">PITG_01346</name>
</gene>
<reference evidence="2" key="1">
    <citation type="journal article" date="2009" name="Nature">
        <title>Genome sequence and analysis of the Irish potato famine pathogen Phytophthora infestans.</title>
        <authorList>
            <consortium name="The Broad Institute Genome Sequencing Platform"/>
            <person name="Haas B.J."/>
            <person name="Kamoun S."/>
            <person name="Zody M.C."/>
            <person name="Jiang R.H."/>
            <person name="Handsaker R.E."/>
            <person name="Cano L.M."/>
            <person name="Grabherr M."/>
            <person name="Kodira C.D."/>
            <person name="Raffaele S."/>
            <person name="Torto-Alalibo T."/>
            <person name="Bozkurt T.O."/>
            <person name="Ah-Fong A.M."/>
            <person name="Alvarado L."/>
            <person name="Anderson V.L."/>
            <person name="Armstrong M.R."/>
            <person name="Avrova A."/>
            <person name="Baxter L."/>
            <person name="Beynon J."/>
            <person name="Boevink P.C."/>
            <person name="Bollmann S.R."/>
            <person name="Bos J.I."/>
            <person name="Bulone V."/>
            <person name="Cai G."/>
            <person name="Cakir C."/>
            <person name="Carrington J.C."/>
            <person name="Chawner M."/>
            <person name="Conti L."/>
            <person name="Costanzo S."/>
            <person name="Ewan R."/>
            <person name="Fahlgren N."/>
            <person name="Fischbach M.A."/>
            <person name="Fugelstad J."/>
            <person name="Gilroy E.M."/>
            <person name="Gnerre S."/>
            <person name="Green P.J."/>
            <person name="Grenville-Briggs L.J."/>
            <person name="Griffith J."/>
            <person name="Grunwald N.J."/>
            <person name="Horn K."/>
            <person name="Horner N.R."/>
            <person name="Hu C.H."/>
            <person name="Huitema E."/>
            <person name="Jeong D.H."/>
            <person name="Jones A.M."/>
            <person name="Jones J.D."/>
            <person name="Jones R.W."/>
            <person name="Karlsson E.K."/>
            <person name="Kunjeti S.G."/>
            <person name="Lamour K."/>
            <person name="Liu Z."/>
            <person name="Ma L."/>
            <person name="Maclean D."/>
            <person name="Chibucos M.C."/>
            <person name="McDonald H."/>
            <person name="McWalters J."/>
            <person name="Meijer H.J."/>
            <person name="Morgan W."/>
            <person name="Morris P.F."/>
            <person name="Munro C.A."/>
            <person name="O'Neill K."/>
            <person name="Ospina-Giraldo M."/>
            <person name="Pinzon A."/>
            <person name="Pritchard L."/>
            <person name="Ramsahoye B."/>
            <person name="Ren Q."/>
            <person name="Restrepo S."/>
            <person name="Roy S."/>
            <person name="Sadanandom A."/>
            <person name="Savidor A."/>
            <person name="Schornack S."/>
            <person name="Schwartz D.C."/>
            <person name="Schumann U.D."/>
            <person name="Schwessinger B."/>
            <person name="Seyer L."/>
            <person name="Sharpe T."/>
            <person name="Silvar C."/>
            <person name="Song J."/>
            <person name="Studholme D.J."/>
            <person name="Sykes S."/>
            <person name="Thines M."/>
            <person name="van de Vondervoort P.J."/>
            <person name="Phuntumart V."/>
            <person name="Wawra S."/>
            <person name="Weide R."/>
            <person name="Win J."/>
            <person name="Young C."/>
            <person name="Zhou S."/>
            <person name="Fry W."/>
            <person name="Meyers B.C."/>
            <person name="van West P."/>
            <person name="Ristaino J."/>
            <person name="Govers F."/>
            <person name="Birch P.R."/>
            <person name="Whisson S.C."/>
            <person name="Judelson H.S."/>
            <person name="Nusbaum C."/>
        </authorList>
    </citation>
    <scope>NUCLEOTIDE SEQUENCE [LARGE SCALE GENOMIC DNA]</scope>
    <source>
        <strain evidence="2">T30-4</strain>
    </source>
</reference>
<organism evidence="1 2">
    <name type="scientific">Phytophthora infestans (strain T30-4)</name>
    <name type="common">Potato late blight agent</name>
    <dbReference type="NCBI Taxonomy" id="403677"/>
    <lineage>
        <taxon>Eukaryota</taxon>
        <taxon>Sar</taxon>
        <taxon>Stramenopiles</taxon>
        <taxon>Oomycota</taxon>
        <taxon>Peronosporomycetes</taxon>
        <taxon>Peronosporales</taxon>
        <taxon>Peronosporaceae</taxon>
        <taxon>Phytophthora</taxon>
    </lineage>
</organism>
<name>D0MVA4_PHYIT</name>
<dbReference type="RefSeq" id="XP_002908017.1">
    <property type="nucleotide sequence ID" value="XM_002907971.1"/>
</dbReference>
<dbReference type="InParanoid" id="D0MVA4"/>
<evidence type="ECO:0000313" key="2">
    <source>
        <dbReference type="Proteomes" id="UP000006643"/>
    </source>
</evidence>
<dbReference type="OrthoDB" id="100126at2759"/>
<protein>
    <submittedName>
        <fullName evidence="1">Uncharacterized protein</fullName>
    </submittedName>
</protein>
<dbReference type="EMBL" id="DS028119">
    <property type="protein sequence ID" value="EEY61100.1"/>
    <property type="molecule type" value="Genomic_DNA"/>
</dbReference>
<dbReference type="GeneID" id="9479212"/>
<keyword evidence="2" id="KW-1185">Reference proteome</keyword>
<dbReference type="HOGENOM" id="CLU_2228439_0_0_1"/>
<dbReference type="OMA" id="HEIEMST"/>
<sequence>MDKYFTSHEIEMSTVFVCLCWIKSAGALQGDGGLSRNTSLTLKHTADLLTRINVSLNDHLAAINPLVAGLTMLDHHLEYLDLASEAVATSKLRSFCHVIYWTFTEK</sequence>